<keyword evidence="3" id="KW-1185">Reference proteome</keyword>
<dbReference type="PANTHER" id="PTHR42342">
    <property type="entry name" value="STATIONARY PHASE PROTEIN 5"/>
    <property type="match status" value="1"/>
</dbReference>
<protein>
    <submittedName>
        <fullName evidence="2">Uncharacterized protein</fullName>
    </submittedName>
</protein>
<dbReference type="Proteomes" id="UP000761534">
    <property type="component" value="Unassembled WGS sequence"/>
</dbReference>
<proteinExistence type="predicted"/>
<feature type="region of interest" description="Disordered" evidence="1">
    <location>
        <begin position="339"/>
        <end position="369"/>
    </location>
</feature>
<organism evidence="2 3">
    <name type="scientific">Trichomonascus ciferrii</name>
    <dbReference type="NCBI Taxonomy" id="44093"/>
    <lineage>
        <taxon>Eukaryota</taxon>
        <taxon>Fungi</taxon>
        <taxon>Dikarya</taxon>
        <taxon>Ascomycota</taxon>
        <taxon>Saccharomycotina</taxon>
        <taxon>Dipodascomycetes</taxon>
        <taxon>Dipodascales</taxon>
        <taxon>Trichomonascaceae</taxon>
        <taxon>Trichomonascus</taxon>
        <taxon>Trichomonascus ciferrii complex</taxon>
    </lineage>
</organism>
<evidence type="ECO:0000256" key="1">
    <source>
        <dbReference type="SAM" id="MobiDB-lite"/>
    </source>
</evidence>
<dbReference type="EMBL" id="SWFS01000423">
    <property type="protein sequence ID" value="KAA8904851.1"/>
    <property type="molecule type" value="Genomic_DNA"/>
</dbReference>
<reference evidence="2" key="1">
    <citation type="journal article" date="2019" name="G3 (Bethesda)">
        <title>Genome Assemblies of Two Rare Opportunistic Yeast Pathogens: Diutina rugosa (syn. Candida rugosa) and Trichomonascus ciferrii (syn. Candida ciferrii).</title>
        <authorList>
            <person name="Mixao V."/>
            <person name="Saus E."/>
            <person name="Hansen A.P."/>
            <person name="Lass-Florl C."/>
            <person name="Gabaldon T."/>
        </authorList>
    </citation>
    <scope>NUCLEOTIDE SEQUENCE</scope>
    <source>
        <strain evidence="2">CBS 4856</strain>
    </source>
</reference>
<accession>A0A642UUX3</accession>
<dbReference type="AlphaFoldDB" id="A0A642UUX3"/>
<dbReference type="PANTHER" id="PTHR42342:SF1">
    <property type="entry name" value="STATIONARY PHASE PROTEIN 5"/>
    <property type="match status" value="1"/>
</dbReference>
<dbReference type="VEuPathDB" id="FungiDB:TRICI_005381"/>
<dbReference type="OrthoDB" id="4096961at2759"/>
<dbReference type="GO" id="GO:0043248">
    <property type="term" value="P:proteasome assembly"/>
    <property type="evidence" value="ECO:0007669"/>
    <property type="project" value="TreeGrafter"/>
</dbReference>
<sequence>MPGILGGKFDVFAMRGGRTFFQLLGKAVKEVKESLGPWDAGFAVALARCKAKGVFVGHGLRRYRGNVAPVTRQPPCGMFWTRRCFSSMRCPSTTGLTANFWQHNNAATLSRQLHNVSLAKRAGISSLFKDSFKLNRPNSYVAGYGRFLLPATDFSPCKALHRLWQNQTRAFVTQSTNFEWNNSPAITISGFRESGLRSFSRLPPLEDVEHDFPYVDFDVSPQFTIPANAELTEEVVSTIEQDLNRYVEHVKAIVRDIKNVSELGELPVSIENGAVRIHFPNCDTEKVHRLISDVDVSRGVVSDEGNIEGGVAVAGAFSSDGDSSFTQVSGSSSDLYVESLNSEDIPTPSLTRDTESGTRESSSSSILLV</sequence>
<name>A0A642UUX3_9ASCO</name>
<evidence type="ECO:0000313" key="3">
    <source>
        <dbReference type="Proteomes" id="UP000761534"/>
    </source>
</evidence>
<gene>
    <name evidence="2" type="ORF">TRICI_005381</name>
</gene>
<feature type="compositionally biased region" description="Polar residues" evidence="1">
    <location>
        <begin position="339"/>
        <end position="351"/>
    </location>
</feature>
<dbReference type="InterPro" id="IPR038816">
    <property type="entry name" value="Stationary_phase_5"/>
</dbReference>
<dbReference type="GO" id="GO:0070628">
    <property type="term" value="F:proteasome binding"/>
    <property type="evidence" value="ECO:0007669"/>
    <property type="project" value="InterPro"/>
</dbReference>
<comment type="caution">
    <text evidence="2">The sequence shown here is derived from an EMBL/GenBank/DDBJ whole genome shotgun (WGS) entry which is preliminary data.</text>
</comment>
<evidence type="ECO:0000313" key="2">
    <source>
        <dbReference type="EMBL" id="KAA8904851.1"/>
    </source>
</evidence>